<gene>
    <name evidence="1" type="ORF">dnm_023350</name>
</gene>
<dbReference type="AlphaFoldDB" id="A0A975BJ89"/>
<evidence type="ECO:0000313" key="2">
    <source>
        <dbReference type="Proteomes" id="UP000663722"/>
    </source>
</evidence>
<dbReference type="Proteomes" id="UP000663722">
    <property type="component" value="Chromosome"/>
</dbReference>
<reference evidence="1" key="1">
    <citation type="journal article" date="2021" name="Microb. Physiol.">
        <title>Proteogenomic Insights into the Physiology of Marine, Sulfate-Reducing, Filamentous Desulfonema limicola and Desulfonema magnum.</title>
        <authorList>
            <person name="Schnaars V."/>
            <person name="Wohlbrand L."/>
            <person name="Scheve S."/>
            <person name="Hinrichs C."/>
            <person name="Reinhardt R."/>
            <person name="Rabus R."/>
        </authorList>
    </citation>
    <scope>NUCLEOTIDE SEQUENCE</scope>
    <source>
        <strain evidence="1">4be13</strain>
    </source>
</reference>
<dbReference type="KEGG" id="dmm:dnm_023350"/>
<dbReference type="EMBL" id="CP061800">
    <property type="protein sequence ID" value="QTA86313.1"/>
    <property type="molecule type" value="Genomic_DNA"/>
</dbReference>
<sequence length="66" mass="7488">MELNQCPCRKNDGNYFFLDKPQSSSAINQMTVSSFRMCEKAEKIFHSEMVCHVLTDAAQSGDFSFS</sequence>
<proteinExistence type="predicted"/>
<protein>
    <submittedName>
        <fullName evidence="1">Uncharacterized protein</fullName>
    </submittedName>
</protein>
<organism evidence="1 2">
    <name type="scientific">Desulfonema magnum</name>
    <dbReference type="NCBI Taxonomy" id="45655"/>
    <lineage>
        <taxon>Bacteria</taxon>
        <taxon>Pseudomonadati</taxon>
        <taxon>Thermodesulfobacteriota</taxon>
        <taxon>Desulfobacteria</taxon>
        <taxon>Desulfobacterales</taxon>
        <taxon>Desulfococcaceae</taxon>
        <taxon>Desulfonema</taxon>
    </lineage>
</organism>
<evidence type="ECO:0000313" key="1">
    <source>
        <dbReference type="EMBL" id="QTA86313.1"/>
    </source>
</evidence>
<name>A0A975BJ89_9BACT</name>
<keyword evidence="2" id="KW-1185">Reference proteome</keyword>
<accession>A0A975BJ89</accession>